<dbReference type="OrthoDB" id="2589563at2759"/>
<keyword evidence="2" id="KW-0812">Transmembrane</keyword>
<keyword evidence="4" id="KW-1185">Reference proteome</keyword>
<feature type="compositionally biased region" description="Low complexity" evidence="1">
    <location>
        <begin position="25"/>
        <end position="38"/>
    </location>
</feature>
<sequence length="383" mass="43312">MWWLSRHQQPAQSSGSPKTPDSVQTSSSSYISSTIKSKPTYKESRLPVRTVPPWVVSYEESLGPPPPDQLDLLKHPSCAHHAPRDLRRRVSNDSLADGADSELAPGVLVKNKFLHFLGTRSRRGRKWDHLRSAETPIVPCYTVRKPAPWGDFIRASKYPNPPGVMSEVTNAQQLKELMPGFDNEPRLKPTDPTRKKAFHSDLPLYQRISNLVLRHWLSPFLFRMIVMTTSILALGIAARIYVIENRSERDSAERTQSLVAVGVDCVAIPFIAWMIWDEYTGKPIGLRSGVSKIRLILLDVFFIIFKSASTGLAFESLVYHNFKAHALLRFSIVLGVFELVGLICWTMNFMINVVRTVERMGGRYDPMADKDREAHETDASLMV</sequence>
<accession>A0A2C5YYU9</accession>
<proteinExistence type="predicted"/>
<dbReference type="GO" id="GO:0000324">
    <property type="term" value="C:fungal-type vacuole"/>
    <property type="evidence" value="ECO:0007669"/>
    <property type="project" value="TreeGrafter"/>
</dbReference>
<evidence type="ECO:0000313" key="4">
    <source>
        <dbReference type="Proteomes" id="UP000224854"/>
    </source>
</evidence>
<protein>
    <submittedName>
        <fullName evidence="3">Uncharacterized protein</fullName>
    </submittedName>
</protein>
<reference evidence="3 4" key="1">
    <citation type="submission" date="2017-06" db="EMBL/GenBank/DDBJ databases">
        <title>Ant-infecting Ophiocordyceps genomes reveal a high diversity of potential behavioral manipulation genes and a possible major role for enterotoxins.</title>
        <authorList>
            <person name="De Bekker C."/>
            <person name="Evans H.C."/>
            <person name="Brachmann A."/>
            <person name="Hughes D.P."/>
        </authorList>
    </citation>
    <scope>NUCLEOTIDE SEQUENCE [LARGE SCALE GENOMIC DNA]</scope>
    <source>
        <strain evidence="3 4">1348a</strain>
    </source>
</reference>
<dbReference type="GO" id="GO:0071944">
    <property type="term" value="C:cell periphery"/>
    <property type="evidence" value="ECO:0007669"/>
    <property type="project" value="TreeGrafter"/>
</dbReference>
<keyword evidence="2" id="KW-1133">Transmembrane helix</keyword>
<feature type="transmembrane region" description="Helical" evidence="2">
    <location>
        <begin position="220"/>
        <end position="243"/>
    </location>
</feature>
<feature type="transmembrane region" description="Helical" evidence="2">
    <location>
        <begin position="255"/>
        <end position="276"/>
    </location>
</feature>
<evidence type="ECO:0000313" key="3">
    <source>
        <dbReference type="EMBL" id="PHH74755.1"/>
    </source>
</evidence>
<feature type="compositionally biased region" description="Polar residues" evidence="1">
    <location>
        <begin position="1"/>
        <end position="24"/>
    </location>
</feature>
<feature type="transmembrane region" description="Helical" evidence="2">
    <location>
        <begin position="326"/>
        <end position="351"/>
    </location>
</feature>
<dbReference type="Proteomes" id="UP000224854">
    <property type="component" value="Unassembled WGS sequence"/>
</dbReference>
<evidence type="ECO:0000256" key="1">
    <source>
        <dbReference type="SAM" id="MobiDB-lite"/>
    </source>
</evidence>
<evidence type="ECO:0000256" key="2">
    <source>
        <dbReference type="SAM" id="Phobius"/>
    </source>
</evidence>
<organism evidence="3 4">
    <name type="scientific">Ophiocordyceps australis</name>
    <dbReference type="NCBI Taxonomy" id="1399860"/>
    <lineage>
        <taxon>Eukaryota</taxon>
        <taxon>Fungi</taxon>
        <taxon>Dikarya</taxon>
        <taxon>Ascomycota</taxon>
        <taxon>Pezizomycotina</taxon>
        <taxon>Sordariomycetes</taxon>
        <taxon>Hypocreomycetidae</taxon>
        <taxon>Hypocreales</taxon>
        <taxon>Ophiocordycipitaceae</taxon>
        <taxon>Ophiocordyceps</taxon>
    </lineage>
</organism>
<feature type="transmembrane region" description="Helical" evidence="2">
    <location>
        <begin position="296"/>
        <end position="314"/>
    </location>
</feature>
<dbReference type="AlphaFoldDB" id="A0A2C5YYU9"/>
<comment type="caution">
    <text evidence="3">The sequence shown here is derived from an EMBL/GenBank/DDBJ whole genome shotgun (WGS) entry which is preliminary data.</text>
</comment>
<dbReference type="EMBL" id="NJEU01000411">
    <property type="protein sequence ID" value="PHH74755.1"/>
    <property type="molecule type" value="Genomic_DNA"/>
</dbReference>
<dbReference type="PANTHER" id="PTHR36819">
    <property type="entry name" value="REGULATOR OF PHOSPHOLIPASE D SRF1"/>
    <property type="match status" value="1"/>
</dbReference>
<feature type="region of interest" description="Disordered" evidence="1">
    <location>
        <begin position="1"/>
        <end position="45"/>
    </location>
</feature>
<dbReference type="PANTHER" id="PTHR36819:SF1">
    <property type="entry name" value="REGULATOR OF PHOSPHOLIPASE D SRF1"/>
    <property type="match status" value="1"/>
</dbReference>
<keyword evidence="2" id="KW-0472">Membrane</keyword>
<gene>
    <name evidence="3" type="ORF">CDD82_4795</name>
</gene>
<dbReference type="InterPro" id="IPR037737">
    <property type="entry name" value="Srf1"/>
</dbReference>
<name>A0A2C5YYU9_9HYPO</name>